<dbReference type="Proteomes" id="UP000324133">
    <property type="component" value="Unassembled WGS sequence"/>
</dbReference>
<dbReference type="RefSeq" id="WP_149090704.1">
    <property type="nucleotide sequence ID" value="NZ_VKKY01000002.1"/>
</dbReference>
<evidence type="ECO:0000313" key="1">
    <source>
        <dbReference type="EMBL" id="KAA3437641.1"/>
    </source>
</evidence>
<keyword evidence="2" id="KW-1185">Reference proteome</keyword>
<sequence>MSQGFLLKSENKPTLFSWDLETETKNVERWVLDNKNYSKRDIEKELSILKNLAFDFLQVIQEKHVSPEQLDRLEQAISSGAAGVWENAALKLERLSYHFITAKERIEKLIYSTDVKIVDRALTMLNESFSEREQYDIISCALSHNSKKIRARALGTVYKLKKKVFLNILERRRGIETESEIKETIDFTLDFLKN</sequence>
<reference evidence="1 2" key="1">
    <citation type="submission" date="2019-07" db="EMBL/GenBank/DDBJ databases">
        <title>Rufibacter sp. nov., isolated from lake sediment.</title>
        <authorList>
            <person name="Qu J.-H."/>
        </authorList>
    </citation>
    <scope>NUCLEOTIDE SEQUENCE [LARGE SCALE GENOMIC DNA]</scope>
    <source>
        <strain evidence="1 2">NBS58-1</strain>
    </source>
</reference>
<name>A0A5B6TCM8_9BACT</name>
<dbReference type="EMBL" id="VKKY01000002">
    <property type="protein sequence ID" value="KAA3437641.1"/>
    <property type="molecule type" value="Genomic_DNA"/>
</dbReference>
<gene>
    <name evidence="1" type="ORF">FOA19_10045</name>
</gene>
<dbReference type="AlphaFoldDB" id="A0A5B6TCM8"/>
<comment type="caution">
    <text evidence="1">The sequence shown here is derived from an EMBL/GenBank/DDBJ whole genome shotgun (WGS) entry which is preliminary data.</text>
</comment>
<proteinExistence type="predicted"/>
<protein>
    <recommendedName>
        <fullName evidence="3">HEAT repeat domain-containing protein</fullName>
    </recommendedName>
</protein>
<organism evidence="1 2">
    <name type="scientific">Rufibacter hautae</name>
    <dbReference type="NCBI Taxonomy" id="2595005"/>
    <lineage>
        <taxon>Bacteria</taxon>
        <taxon>Pseudomonadati</taxon>
        <taxon>Bacteroidota</taxon>
        <taxon>Cytophagia</taxon>
        <taxon>Cytophagales</taxon>
        <taxon>Hymenobacteraceae</taxon>
        <taxon>Rufibacter</taxon>
    </lineage>
</organism>
<evidence type="ECO:0000313" key="2">
    <source>
        <dbReference type="Proteomes" id="UP000324133"/>
    </source>
</evidence>
<accession>A0A5B6TCM8</accession>
<evidence type="ECO:0008006" key="3">
    <source>
        <dbReference type="Google" id="ProtNLM"/>
    </source>
</evidence>